<dbReference type="GO" id="GO:0003677">
    <property type="term" value="F:DNA binding"/>
    <property type="evidence" value="ECO:0007669"/>
    <property type="project" value="UniProtKB-KW"/>
</dbReference>
<dbReference type="InterPro" id="IPR014284">
    <property type="entry name" value="RNA_pol_sigma-70_dom"/>
</dbReference>
<dbReference type="InterPro" id="IPR036388">
    <property type="entry name" value="WH-like_DNA-bd_sf"/>
</dbReference>
<proteinExistence type="inferred from homology"/>
<dbReference type="InterPro" id="IPR013325">
    <property type="entry name" value="RNA_pol_sigma_r2"/>
</dbReference>
<dbReference type="InterPro" id="IPR039425">
    <property type="entry name" value="RNA_pol_sigma-70-like"/>
</dbReference>
<dbReference type="RefSeq" id="WP_084661709.1">
    <property type="nucleotide sequence ID" value="NZ_FWWY01000001.1"/>
</dbReference>
<keyword evidence="3" id="KW-0731">Sigma factor</keyword>
<evidence type="ECO:0000256" key="3">
    <source>
        <dbReference type="ARBA" id="ARBA00023082"/>
    </source>
</evidence>
<evidence type="ECO:0000256" key="5">
    <source>
        <dbReference type="ARBA" id="ARBA00023163"/>
    </source>
</evidence>
<dbReference type="NCBIfam" id="TIGR02937">
    <property type="entry name" value="sigma70-ECF"/>
    <property type="match status" value="1"/>
</dbReference>
<dbReference type="Proteomes" id="UP000192660">
    <property type="component" value="Unassembled WGS sequence"/>
</dbReference>
<evidence type="ECO:0000313" key="9">
    <source>
        <dbReference type="Proteomes" id="UP000192660"/>
    </source>
</evidence>
<dbReference type="InterPro" id="IPR007627">
    <property type="entry name" value="RNA_pol_sigma70_r2"/>
</dbReference>
<evidence type="ECO:0000259" key="7">
    <source>
        <dbReference type="Pfam" id="PF08281"/>
    </source>
</evidence>
<dbReference type="InterPro" id="IPR013249">
    <property type="entry name" value="RNA_pol_sigma70_r4_t2"/>
</dbReference>
<dbReference type="GO" id="GO:0016987">
    <property type="term" value="F:sigma factor activity"/>
    <property type="evidence" value="ECO:0007669"/>
    <property type="project" value="UniProtKB-KW"/>
</dbReference>
<dbReference type="Gene3D" id="1.10.10.10">
    <property type="entry name" value="Winged helix-like DNA-binding domain superfamily/Winged helix DNA-binding domain"/>
    <property type="match status" value="1"/>
</dbReference>
<keyword evidence="2" id="KW-0805">Transcription regulation</keyword>
<accession>A0A1W1WM19</accession>
<keyword evidence="9" id="KW-1185">Reference proteome</keyword>
<dbReference type="InterPro" id="IPR013324">
    <property type="entry name" value="RNA_pol_sigma_r3/r4-like"/>
</dbReference>
<dbReference type="OrthoDB" id="9784984at2"/>
<dbReference type="AlphaFoldDB" id="A0A1W1WM19"/>
<protein>
    <submittedName>
        <fullName evidence="8">RNA polymerase sigma-70 factor, ECF subfamily</fullName>
    </submittedName>
</protein>
<evidence type="ECO:0000256" key="2">
    <source>
        <dbReference type="ARBA" id="ARBA00023015"/>
    </source>
</evidence>
<organism evidence="8 9">
    <name type="scientific">Sulfobacillus thermosulfidooxidans (strain DSM 9293 / VKM B-1269 / AT-1)</name>
    <dbReference type="NCBI Taxonomy" id="929705"/>
    <lineage>
        <taxon>Bacteria</taxon>
        <taxon>Bacillati</taxon>
        <taxon>Bacillota</taxon>
        <taxon>Clostridia</taxon>
        <taxon>Eubacteriales</taxon>
        <taxon>Clostridiales Family XVII. Incertae Sedis</taxon>
        <taxon>Sulfobacillus</taxon>
    </lineage>
</organism>
<evidence type="ECO:0000313" key="8">
    <source>
        <dbReference type="EMBL" id="SMC07070.1"/>
    </source>
</evidence>
<comment type="similarity">
    <text evidence="1">Belongs to the sigma-70 factor family. ECF subfamily.</text>
</comment>
<dbReference type="Pfam" id="PF08281">
    <property type="entry name" value="Sigma70_r4_2"/>
    <property type="match status" value="1"/>
</dbReference>
<reference evidence="9" key="1">
    <citation type="submission" date="2017-04" db="EMBL/GenBank/DDBJ databases">
        <authorList>
            <person name="Varghese N."/>
            <person name="Submissions S."/>
        </authorList>
    </citation>
    <scope>NUCLEOTIDE SEQUENCE [LARGE SCALE GENOMIC DNA]</scope>
    <source>
        <strain evidence="9">DSM 9293</strain>
    </source>
</reference>
<sequence>MPSTNAQDERHFTQFMEEYGDKALRYAFVTLHVRDDAEDVAQEAFVRLWRHAKRHGVDNLSPALLFHTLTNLCRDRMRYYKRHPEDPTDILETTQQSAMDEIPLLMDDMNVLEAVMQLGVAERQCILLFYYMDRSLKETATALGVSEQVVKTRLYRARQHLRPLLEPIWKEGLI</sequence>
<dbReference type="GO" id="GO:0006352">
    <property type="term" value="P:DNA-templated transcription initiation"/>
    <property type="evidence" value="ECO:0007669"/>
    <property type="project" value="InterPro"/>
</dbReference>
<dbReference type="SUPFAM" id="SSF88946">
    <property type="entry name" value="Sigma2 domain of RNA polymerase sigma factors"/>
    <property type="match status" value="1"/>
</dbReference>
<dbReference type="EMBL" id="FWWY01000001">
    <property type="protein sequence ID" value="SMC07070.1"/>
    <property type="molecule type" value="Genomic_DNA"/>
</dbReference>
<feature type="domain" description="RNA polymerase sigma-70 region 2" evidence="6">
    <location>
        <begin position="16"/>
        <end position="82"/>
    </location>
</feature>
<feature type="domain" description="RNA polymerase sigma factor 70 region 4 type 2" evidence="7">
    <location>
        <begin position="110"/>
        <end position="161"/>
    </location>
</feature>
<gene>
    <name evidence="8" type="ORF">SAMN00768000_3186</name>
</gene>
<keyword evidence="5" id="KW-0804">Transcription</keyword>
<dbReference type="PANTHER" id="PTHR43133:SF8">
    <property type="entry name" value="RNA POLYMERASE SIGMA FACTOR HI_1459-RELATED"/>
    <property type="match status" value="1"/>
</dbReference>
<name>A0A1W1WM19_SULTA</name>
<dbReference type="SUPFAM" id="SSF88659">
    <property type="entry name" value="Sigma3 and sigma4 domains of RNA polymerase sigma factors"/>
    <property type="match status" value="1"/>
</dbReference>
<dbReference type="Pfam" id="PF04542">
    <property type="entry name" value="Sigma70_r2"/>
    <property type="match status" value="1"/>
</dbReference>
<dbReference type="PANTHER" id="PTHR43133">
    <property type="entry name" value="RNA POLYMERASE ECF-TYPE SIGMA FACTO"/>
    <property type="match status" value="1"/>
</dbReference>
<keyword evidence="4" id="KW-0238">DNA-binding</keyword>
<dbReference type="STRING" id="28034.BFX07_06295"/>
<dbReference type="Gene3D" id="1.10.1740.10">
    <property type="match status" value="1"/>
</dbReference>
<dbReference type="CDD" id="cd06171">
    <property type="entry name" value="Sigma70_r4"/>
    <property type="match status" value="1"/>
</dbReference>
<evidence type="ECO:0000256" key="4">
    <source>
        <dbReference type="ARBA" id="ARBA00023125"/>
    </source>
</evidence>
<evidence type="ECO:0000259" key="6">
    <source>
        <dbReference type="Pfam" id="PF04542"/>
    </source>
</evidence>
<evidence type="ECO:0000256" key="1">
    <source>
        <dbReference type="ARBA" id="ARBA00010641"/>
    </source>
</evidence>